<organism evidence="2">
    <name type="scientific">uncultured Microvirga sp</name>
    <dbReference type="NCBI Taxonomy" id="412392"/>
    <lineage>
        <taxon>Bacteria</taxon>
        <taxon>Pseudomonadati</taxon>
        <taxon>Pseudomonadota</taxon>
        <taxon>Alphaproteobacteria</taxon>
        <taxon>Hyphomicrobiales</taxon>
        <taxon>Methylobacteriaceae</taxon>
        <taxon>Microvirga</taxon>
        <taxon>environmental samples</taxon>
    </lineage>
</organism>
<accession>A0A6J4KWS7</accession>
<feature type="non-terminal residue" evidence="2">
    <location>
        <position position="43"/>
    </location>
</feature>
<feature type="region of interest" description="Disordered" evidence="1">
    <location>
        <begin position="1"/>
        <end position="43"/>
    </location>
</feature>
<evidence type="ECO:0000256" key="1">
    <source>
        <dbReference type="SAM" id="MobiDB-lite"/>
    </source>
</evidence>
<dbReference type="EMBL" id="CADCUC010000136">
    <property type="protein sequence ID" value="CAA9315284.1"/>
    <property type="molecule type" value="Genomic_DNA"/>
</dbReference>
<protein>
    <submittedName>
        <fullName evidence="2">Uncharacterized protein</fullName>
    </submittedName>
</protein>
<evidence type="ECO:0000313" key="2">
    <source>
        <dbReference type="EMBL" id="CAA9315284.1"/>
    </source>
</evidence>
<name>A0A6J4KWS7_9HYPH</name>
<dbReference type="AlphaFoldDB" id="A0A6J4KWS7"/>
<feature type="non-terminal residue" evidence="2">
    <location>
        <position position="1"/>
    </location>
</feature>
<proteinExistence type="predicted"/>
<reference evidence="2" key="1">
    <citation type="submission" date="2020-02" db="EMBL/GenBank/DDBJ databases">
        <authorList>
            <person name="Meier V. D."/>
        </authorList>
    </citation>
    <scope>NUCLEOTIDE SEQUENCE</scope>
    <source>
        <strain evidence="2">AVDCRST_MAG90</strain>
    </source>
</reference>
<gene>
    <name evidence="2" type="ORF">AVDCRST_MAG90-707</name>
</gene>
<sequence length="43" mass="4488">PAARATRSCAAGLPARQGSARRRRARSRGAAPVRRGSAGRGRM</sequence>